<feature type="compositionally biased region" description="Polar residues" evidence="1">
    <location>
        <begin position="28"/>
        <end position="47"/>
    </location>
</feature>
<reference evidence="2 3" key="1">
    <citation type="submission" date="2016-03" db="EMBL/GenBank/DDBJ databases">
        <title>Whole genome sequencing of Grifola frondosa 9006-11.</title>
        <authorList>
            <person name="Min B."/>
            <person name="Park H."/>
            <person name="Kim J.-G."/>
            <person name="Cho H."/>
            <person name="Oh Y.-L."/>
            <person name="Kong W.-S."/>
            <person name="Choi I.-G."/>
        </authorList>
    </citation>
    <scope>NUCLEOTIDE SEQUENCE [LARGE SCALE GENOMIC DNA]</scope>
    <source>
        <strain evidence="2 3">9006-11</strain>
    </source>
</reference>
<name>A0A1C7MC81_GRIFR</name>
<dbReference type="OrthoDB" id="608866at2759"/>
<dbReference type="EMBL" id="LUGG01000005">
    <property type="protein sequence ID" value="OBZ74458.1"/>
    <property type="molecule type" value="Genomic_DNA"/>
</dbReference>
<evidence type="ECO:0000313" key="3">
    <source>
        <dbReference type="Proteomes" id="UP000092993"/>
    </source>
</evidence>
<evidence type="ECO:0000313" key="2">
    <source>
        <dbReference type="EMBL" id="OBZ74458.1"/>
    </source>
</evidence>
<dbReference type="STRING" id="5627.A0A1C7MC81"/>
<dbReference type="AlphaFoldDB" id="A0A1C7MC81"/>
<protein>
    <submittedName>
        <fullName evidence="2">Uncharacterized protein</fullName>
    </submittedName>
</protein>
<keyword evidence="3" id="KW-1185">Reference proteome</keyword>
<sequence>MSDPFSTEIEMQALDSLADPLSVPDFIPSSSLSEMTDSSQSQAWSSGVDTPLHSTVWSTATNIASPTSSNLSAADYFLNDSPFTRRGDGSNMMIGKSAWDHRTGSPQTRASSHPRHRAATLRTSAASPPRHPPRSRSPTSTTACSTATTCFPHRMHTISRPRSRRRHPFDVSDPDVFAPSSFRGFTHHSNYAGDLIFGARTHQPQYPMDYGPGFGFGSAGLGIDEIELTSITLDDHLDVIRDPMEDESIDTAMPKDPQDPSLTLSGLASFSLQHTSLEAW</sequence>
<gene>
    <name evidence="2" type="ORF">A0H81_05256</name>
</gene>
<feature type="region of interest" description="Disordered" evidence="1">
    <location>
        <begin position="95"/>
        <end position="146"/>
    </location>
</feature>
<proteinExistence type="predicted"/>
<evidence type="ECO:0000256" key="1">
    <source>
        <dbReference type="SAM" id="MobiDB-lite"/>
    </source>
</evidence>
<feature type="region of interest" description="Disordered" evidence="1">
    <location>
        <begin position="27"/>
        <end position="47"/>
    </location>
</feature>
<dbReference type="Proteomes" id="UP000092993">
    <property type="component" value="Unassembled WGS sequence"/>
</dbReference>
<comment type="caution">
    <text evidence="2">The sequence shown here is derived from an EMBL/GenBank/DDBJ whole genome shotgun (WGS) entry which is preliminary data.</text>
</comment>
<accession>A0A1C7MC81</accession>
<organism evidence="2 3">
    <name type="scientific">Grifola frondosa</name>
    <name type="common">Maitake</name>
    <name type="synonym">Polyporus frondosus</name>
    <dbReference type="NCBI Taxonomy" id="5627"/>
    <lineage>
        <taxon>Eukaryota</taxon>
        <taxon>Fungi</taxon>
        <taxon>Dikarya</taxon>
        <taxon>Basidiomycota</taxon>
        <taxon>Agaricomycotina</taxon>
        <taxon>Agaricomycetes</taxon>
        <taxon>Polyporales</taxon>
        <taxon>Grifolaceae</taxon>
        <taxon>Grifola</taxon>
    </lineage>
</organism>
<feature type="compositionally biased region" description="Low complexity" evidence="1">
    <location>
        <begin position="136"/>
        <end position="146"/>
    </location>
</feature>